<organism evidence="3 4">
    <name type="scientific">Caenorhabditis remanei</name>
    <name type="common">Caenorhabditis vulgaris</name>
    <dbReference type="NCBI Taxonomy" id="31234"/>
    <lineage>
        <taxon>Eukaryota</taxon>
        <taxon>Metazoa</taxon>
        <taxon>Ecdysozoa</taxon>
        <taxon>Nematoda</taxon>
        <taxon>Chromadorea</taxon>
        <taxon>Rhabditida</taxon>
        <taxon>Rhabditina</taxon>
        <taxon>Rhabditomorpha</taxon>
        <taxon>Rhabditoidea</taxon>
        <taxon>Rhabditidae</taxon>
        <taxon>Peloderinae</taxon>
        <taxon>Caenorhabditis</taxon>
    </lineage>
</organism>
<proteinExistence type="inferred from homology"/>
<reference evidence="3 4" key="1">
    <citation type="submission" date="2019-12" db="EMBL/GenBank/DDBJ databases">
        <title>Chromosome-level assembly of the Caenorhabditis remanei genome.</title>
        <authorList>
            <person name="Teterina A.A."/>
            <person name="Willis J.H."/>
            <person name="Phillips P.C."/>
        </authorList>
    </citation>
    <scope>NUCLEOTIDE SEQUENCE [LARGE SCALE GENOMIC DNA]</scope>
    <source>
        <strain evidence="3 4">PX506</strain>
        <tissue evidence="3">Whole organism</tissue>
    </source>
</reference>
<dbReference type="GO" id="GO:0000723">
    <property type="term" value="P:telomere maintenance"/>
    <property type="evidence" value="ECO:0007669"/>
    <property type="project" value="InterPro"/>
</dbReference>
<keyword evidence="1" id="KW-0227">DNA damage</keyword>
<dbReference type="Gene3D" id="3.40.50.300">
    <property type="entry name" value="P-loop containing nucleotide triphosphate hydrolases"/>
    <property type="match status" value="1"/>
</dbReference>
<evidence type="ECO:0000313" key="3">
    <source>
        <dbReference type="EMBL" id="KAF1771253.1"/>
    </source>
</evidence>
<protein>
    <recommendedName>
        <fullName evidence="1">ATP-dependent DNA helicase</fullName>
        <ecNumber evidence="1">5.6.2.3</ecNumber>
    </recommendedName>
</protein>
<comment type="catalytic activity">
    <reaction evidence="1">
        <text>ATP + H2O = ADP + phosphate + H(+)</text>
        <dbReference type="Rhea" id="RHEA:13065"/>
        <dbReference type="ChEBI" id="CHEBI:15377"/>
        <dbReference type="ChEBI" id="CHEBI:15378"/>
        <dbReference type="ChEBI" id="CHEBI:30616"/>
        <dbReference type="ChEBI" id="CHEBI:43474"/>
        <dbReference type="ChEBI" id="CHEBI:456216"/>
        <dbReference type="EC" id="5.6.2.3"/>
    </reaction>
</comment>
<dbReference type="GO" id="GO:0006310">
    <property type="term" value="P:DNA recombination"/>
    <property type="evidence" value="ECO:0007669"/>
    <property type="project" value="UniProtKB-KW"/>
</dbReference>
<keyword evidence="1" id="KW-0378">Hydrolase</keyword>
<comment type="cofactor">
    <cofactor evidence="1">
        <name>Mg(2+)</name>
        <dbReference type="ChEBI" id="CHEBI:18420"/>
    </cofactor>
</comment>
<dbReference type="GO" id="GO:0016787">
    <property type="term" value="F:hydrolase activity"/>
    <property type="evidence" value="ECO:0007669"/>
    <property type="project" value="UniProtKB-KW"/>
</dbReference>
<dbReference type="InterPro" id="IPR027417">
    <property type="entry name" value="P-loop_NTPase"/>
</dbReference>
<dbReference type="EC" id="5.6.2.3" evidence="1"/>
<dbReference type="GO" id="GO:0043139">
    <property type="term" value="F:5'-3' DNA helicase activity"/>
    <property type="evidence" value="ECO:0007669"/>
    <property type="project" value="UniProtKB-EC"/>
</dbReference>
<sequence>MLDAPGGCGKPTLLKILRQDINEFFRSDNACLVTAFTCGAAFNVGGNTLHSTLGISPKTGEEFKRMSDSMKNHLTDQLRDVKVFFIDEISQCCPLQQKAGLIHKSV</sequence>
<dbReference type="RefSeq" id="XP_053592444.1">
    <property type="nucleotide sequence ID" value="XM_053723799.1"/>
</dbReference>
<dbReference type="AlphaFoldDB" id="A0A6A5HXL7"/>
<keyword evidence="1" id="KW-0347">Helicase</keyword>
<keyword evidence="1" id="KW-0547">Nucleotide-binding</keyword>
<evidence type="ECO:0000259" key="2">
    <source>
        <dbReference type="Pfam" id="PF05970"/>
    </source>
</evidence>
<keyword evidence="1" id="KW-0234">DNA repair</keyword>
<dbReference type="Proteomes" id="UP000483820">
    <property type="component" value="Chromosome I"/>
</dbReference>
<dbReference type="InterPro" id="IPR010285">
    <property type="entry name" value="DNA_helicase_pif1-like_DEAD"/>
</dbReference>
<dbReference type="CTD" id="78773502"/>
<name>A0A6A5HXL7_CAERE</name>
<dbReference type="GeneID" id="78773502"/>
<keyword evidence="1" id="KW-0067">ATP-binding</keyword>
<dbReference type="EMBL" id="WUAV01000001">
    <property type="protein sequence ID" value="KAF1771253.1"/>
    <property type="molecule type" value="Genomic_DNA"/>
</dbReference>
<gene>
    <name evidence="3" type="ORF">GCK72_003079</name>
</gene>
<accession>A0A6A5HXL7</accession>
<dbReference type="GO" id="GO:0005524">
    <property type="term" value="F:ATP binding"/>
    <property type="evidence" value="ECO:0007669"/>
    <property type="project" value="UniProtKB-KW"/>
</dbReference>
<dbReference type="GO" id="GO:0006281">
    <property type="term" value="P:DNA repair"/>
    <property type="evidence" value="ECO:0007669"/>
    <property type="project" value="UniProtKB-KW"/>
</dbReference>
<dbReference type="Pfam" id="PF05970">
    <property type="entry name" value="PIF1"/>
    <property type="match status" value="1"/>
</dbReference>
<dbReference type="KEGG" id="crq:GCK72_003079"/>
<evidence type="ECO:0000256" key="1">
    <source>
        <dbReference type="RuleBase" id="RU363044"/>
    </source>
</evidence>
<keyword evidence="1" id="KW-0233">DNA recombination</keyword>
<dbReference type="SUPFAM" id="SSF52540">
    <property type="entry name" value="P-loop containing nucleoside triphosphate hydrolases"/>
    <property type="match status" value="1"/>
</dbReference>
<comment type="similarity">
    <text evidence="1">Belongs to the helicase family.</text>
</comment>
<feature type="domain" description="DNA helicase Pif1-like DEAD-box helicase" evidence="2">
    <location>
        <begin position="6"/>
        <end position="90"/>
    </location>
</feature>
<comment type="caution">
    <text evidence="3">The sequence shown here is derived from an EMBL/GenBank/DDBJ whole genome shotgun (WGS) entry which is preliminary data.</text>
</comment>
<evidence type="ECO:0000313" key="4">
    <source>
        <dbReference type="Proteomes" id="UP000483820"/>
    </source>
</evidence>